<protein>
    <submittedName>
        <fullName evidence="2">Uncharacterized protein</fullName>
    </submittedName>
</protein>
<accession>A0A4R2HTB5</accession>
<keyword evidence="3" id="KW-1185">Reference proteome</keyword>
<reference evidence="2 3" key="1">
    <citation type="journal article" date="2015" name="Stand. Genomic Sci.">
        <title>Genomic Encyclopedia of Bacterial and Archaeal Type Strains, Phase III: the genomes of soil and plant-associated and newly described type strains.</title>
        <authorList>
            <person name="Whitman W.B."/>
            <person name="Woyke T."/>
            <person name="Klenk H.P."/>
            <person name="Zhou Y."/>
            <person name="Lilburn T.G."/>
            <person name="Beck B.J."/>
            <person name="De Vos P."/>
            <person name="Vandamme P."/>
            <person name="Eisen J.A."/>
            <person name="Garrity G."/>
            <person name="Hugenholtz P."/>
            <person name="Kyrpides N.C."/>
        </authorList>
    </citation>
    <scope>NUCLEOTIDE SEQUENCE [LARGE SCALE GENOMIC DNA]</scope>
    <source>
        <strain evidence="2 3">VKM Ac-2572</strain>
    </source>
</reference>
<dbReference type="AlphaFoldDB" id="A0A4R2HTB5"/>
<feature type="region of interest" description="Disordered" evidence="1">
    <location>
        <begin position="68"/>
        <end position="89"/>
    </location>
</feature>
<evidence type="ECO:0000313" key="3">
    <source>
        <dbReference type="Proteomes" id="UP000294508"/>
    </source>
</evidence>
<gene>
    <name evidence="2" type="ORF">EV652_102691</name>
</gene>
<name>A0A4R2HTB5_9ACTN</name>
<evidence type="ECO:0000313" key="2">
    <source>
        <dbReference type="EMBL" id="TCO34623.1"/>
    </source>
</evidence>
<evidence type="ECO:0000256" key="1">
    <source>
        <dbReference type="SAM" id="MobiDB-lite"/>
    </source>
</evidence>
<sequence length="89" mass="9197">MPTGVTAVIVPPATVNGPVPATLSEADLRRAAAALHPHDFDPPLAVRSLLTGLAANTPGAESLLSILTGRAGPSRHRTQNPFQAEAFRP</sequence>
<dbReference type="Proteomes" id="UP000294508">
    <property type="component" value="Unassembled WGS sequence"/>
</dbReference>
<dbReference type="EMBL" id="SLWN01000002">
    <property type="protein sequence ID" value="TCO34623.1"/>
    <property type="molecule type" value="Genomic_DNA"/>
</dbReference>
<comment type="caution">
    <text evidence="2">The sequence shown here is derived from an EMBL/GenBank/DDBJ whole genome shotgun (WGS) entry which is preliminary data.</text>
</comment>
<proteinExistence type="predicted"/>
<organism evidence="2 3">
    <name type="scientific">Kribbella steppae</name>
    <dbReference type="NCBI Taxonomy" id="2512223"/>
    <lineage>
        <taxon>Bacteria</taxon>
        <taxon>Bacillati</taxon>
        <taxon>Actinomycetota</taxon>
        <taxon>Actinomycetes</taxon>
        <taxon>Propionibacteriales</taxon>
        <taxon>Kribbellaceae</taxon>
        <taxon>Kribbella</taxon>
    </lineage>
</organism>